<dbReference type="Proteomes" id="UP000199245">
    <property type="component" value="Unassembled WGS sequence"/>
</dbReference>
<evidence type="ECO:0000313" key="4">
    <source>
        <dbReference type="Proteomes" id="UP000199245"/>
    </source>
</evidence>
<evidence type="ECO:0000313" key="3">
    <source>
        <dbReference type="EMBL" id="SDF02144.1"/>
    </source>
</evidence>
<dbReference type="RefSeq" id="WP_092088444.1">
    <property type="nucleotide sequence ID" value="NZ_FMZW01000042.1"/>
</dbReference>
<dbReference type="EMBL" id="FMZW01000042">
    <property type="protein sequence ID" value="SDF02144.1"/>
    <property type="molecule type" value="Genomic_DNA"/>
</dbReference>
<proteinExistence type="predicted"/>
<organism evidence="3 4">
    <name type="scientific">Bradyrhizobium brasilense</name>
    <dbReference type="NCBI Taxonomy" id="1419277"/>
    <lineage>
        <taxon>Bacteria</taxon>
        <taxon>Pseudomonadati</taxon>
        <taxon>Pseudomonadota</taxon>
        <taxon>Alphaproteobacteria</taxon>
        <taxon>Hyphomicrobiales</taxon>
        <taxon>Nitrobacteraceae</taxon>
        <taxon>Bradyrhizobium</taxon>
    </lineage>
</organism>
<evidence type="ECO:0000256" key="2">
    <source>
        <dbReference type="SAM" id="SignalP"/>
    </source>
</evidence>
<feature type="compositionally biased region" description="Polar residues" evidence="1">
    <location>
        <begin position="22"/>
        <end position="70"/>
    </location>
</feature>
<accession>A0A1G7HPD3</accession>
<feature type="chain" id="PRO_5011432227" evidence="2">
    <location>
        <begin position="20"/>
        <end position="80"/>
    </location>
</feature>
<feature type="signal peptide" evidence="2">
    <location>
        <begin position="1"/>
        <end position="19"/>
    </location>
</feature>
<keyword evidence="2" id="KW-0732">Signal</keyword>
<dbReference type="AlphaFoldDB" id="A0A1G7HPD3"/>
<evidence type="ECO:0000256" key="1">
    <source>
        <dbReference type="SAM" id="MobiDB-lite"/>
    </source>
</evidence>
<gene>
    <name evidence="3" type="ORF">SAMN05216337_104279</name>
</gene>
<reference evidence="3 4" key="1">
    <citation type="submission" date="2016-10" db="EMBL/GenBank/DDBJ databases">
        <authorList>
            <person name="de Groot N.N."/>
        </authorList>
    </citation>
    <scope>NUCLEOTIDE SEQUENCE [LARGE SCALE GENOMIC DNA]</scope>
    <source>
        <strain evidence="3 4">R5</strain>
    </source>
</reference>
<feature type="region of interest" description="Disordered" evidence="1">
    <location>
        <begin position="22"/>
        <end position="80"/>
    </location>
</feature>
<name>A0A1G7HPD3_9BRAD</name>
<protein>
    <submittedName>
        <fullName evidence="3">Uncharacterized protein</fullName>
    </submittedName>
</protein>
<sequence length="80" mass="8451">MKQLTLAAGLMLVATAAQAQYLGTGSNPNSHGVSGYTRSNGTYVQPYQATNPNGTQRDNYGTSGNVNPYNGATGHRTPRY</sequence>